<feature type="domain" description="PAS" evidence="18">
    <location>
        <begin position="539"/>
        <end position="608"/>
    </location>
</feature>
<evidence type="ECO:0000259" key="19">
    <source>
        <dbReference type="PROSITE" id="PS50113"/>
    </source>
</evidence>
<keyword evidence="8" id="KW-0418">Kinase</keyword>
<dbReference type="RefSeq" id="WP_101249537.1">
    <property type="nucleotide sequence ID" value="NZ_PIUM01000004.1"/>
</dbReference>
<dbReference type="NCBIfam" id="TIGR00229">
    <property type="entry name" value="sensory_box"/>
    <property type="match status" value="1"/>
</dbReference>
<dbReference type="SMART" id="SM00387">
    <property type="entry name" value="HATPase_c"/>
    <property type="match status" value="2"/>
</dbReference>
<dbReference type="Pfam" id="PF13493">
    <property type="entry name" value="DUF4118"/>
    <property type="match status" value="1"/>
</dbReference>
<dbReference type="InterPro" id="IPR001789">
    <property type="entry name" value="Sig_transdc_resp-reg_receiver"/>
</dbReference>
<dbReference type="Pfam" id="PF02518">
    <property type="entry name" value="HATPase_c"/>
    <property type="match status" value="2"/>
</dbReference>
<evidence type="ECO:0000313" key="21">
    <source>
        <dbReference type="Proteomes" id="UP000233293"/>
    </source>
</evidence>
<evidence type="ECO:0000259" key="18">
    <source>
        <dbReference type="PROSITE" id="PS50112"/>
    </source>
</evidence>
<accession>A0A2N3PYJ4</accession>
<feature type="domain" description="Histidine kinase" evidence="16">
    <location>
        <begin position="149"/>
        <end position="366"/>
    </location>
</feature>
<protein>
    <recommendedName>
        <fullName evidence="3">histidine kinase</fullName>
        <ecNumber evidence="3">2.7.13.3</ecNumber>
    </recommendedName>
</protein>
<keyword evidence="7" id="KW-0547">Nucleotide-binding</keyword>
<dbReference type="Pfam" id="PF00512">
    <property type="entry name" value="HisKA"/>
    <property type="match status" value="2"/>
</dbReference>
<dbReference type="AlphaFoldDB" id="A0A2N3PYJ4"/>
<dbReference type="Pfam" id="PF00989">
    <property type="entry name" value="PAS"/>
    <property type="match status" value="1"/>
</dbReference>
<dbReference type="FunFam" id="3.30.565.10:FF:000037">
    <property type="entry name" value="Hybrid sensor histidine kinase/response regulator"/>
    <property type="match status" value="1"/>
</dbReference>
<dbReference type="PROSITE" id="PS50109">
    <property type="entry name" value="HIS_KIN"/>
    <property type="match status" value="2"/>
</dbReference>
<evidence type="ECO:0000256" key="5">
    <source>
        <dbReference type="ARBA" id="ARBA00022679"/>
    </source>
</evidence>
<evidence type="ECO:0000256" key="14">
    <source>
        <dbReference type="SAM" id="Coils"/>
    </source>
</evidence>
<keyword evidence="5" id="KW-0808">Transferase</keyword>
<dbReference type="GO" id="GO:0005524">
    <property type="term" value="F:ATP binding"/>
    <property type="evidence" value="ECO:0007669"/>
    <property type="project" value="UniProtKB-KW"/>
</dbReference>
<comment type="catalytic activity">
    <reaction evidence="1">
        <text>ATP + protein L-histidine = ADP + protein N-phospho-L-histidine.</text>
        <dbReference type="EC" id="2.7.13.3"/>
    </reaction>
</comment>
<dbReference type="InterPro" id="IPR004358">
    <property type="entry name" value="Sig_transdc_His_kin-like_C"/>
</dbReference>
<dbReference type="FunFam" id="1.10.287.130:FF:000070">
    <property type="entry name" value="Histidine kinase sensor protein"/>
    <property type="match status" value="1"/>
</dbReference>
<dbReference type="SMART" id="SM00448">
    <property type="entry name" value="REC"/>
    <property type="match status" value="1"/>
</dbReference>
<dbReference type="InterPro" id="IPR000014">
    <property type="entry name" value="PAS"/>
</dbReference>
<dbReference type="SMART" id="SM00388">
    <property type="entry name" value="HisKA"/>
    <property type="match status" value="2"/>
</dbReference>
<dbReference type="InterPro" id="IPR025201">
    <property type="entry name" value="KdpD_TM"/>
</dbReference>
<feature type="transmembrane region" description="Helical" evidence="15">
    <location>
        <begin position="40"/>
        <end position="73"/>
    </location>
</feature>
<dbReference type="Gene3D" id="1.10.287.130">
    <property type="match status" value="2"/>
</dbReference>
<dbReference type="Gene3D" id="1.20.120.620">
    <property type="entry name" value="Backbone structure of the membrane domain of e. Coli histidine kinase receptor kdpd"/>
    <property type="match status" value="1"/>
</dbReference>
<sequence>MPTQKKISKFTTLLIAIGIPVTALALQWILWPWLQPFVWFLFFPAVFFSARFSGLIGGLISTFISVNFVWYFFIPPQFSWEITNLNNVASIFLFIVMGCLFSSSQERLRHTGQKLSSALKEAQTANQRINDLYERTLELDHMKTEFFSNISHELRTPLTLILGPVETILKETDLSPDNRRHLEVIERNARFLYRHISDLLDVAKVEADRMPMRYVSLDLAHLTRVMASHFESVTGKRKIRYEIHAPERLDIQADDEKLERILLNLLSNAFKFVPDGGEVDVFLGYRDEHQVVLKISDNGPGIPPDSRETIFERFRQLDSGLDRRHGGTGLGLSIVKEFVELHGGNITCSETPGGGATFNVTLPIAAPAGAVVADGSDEYFRDPAIGQQILNELRIEGMSGRHDAESTPESGSGPLVLVVEDNPDMNAYIAEALNRQFRIATAYDGEEGLHKALNLRPDLILTDLMMPKMSGDRMVEELRRHPSMSTVPIVVLTAKTDEEQQVKLLAAGVQEYIGKPFSLEELRARLANLVQSGREIERTRLELAAIVEYSDDAIIGKDLNGIITSWNRGAEKLFGYRQDEMVGKAIVVLFPEGRAEEETRIMALIVQGMNVEHFETIRRHKDGHNIDISVTISPIKNRQGLVIGASKIARDISQRKAAEREIKQLNADLERRVEERTRELRTANHELDAFAYAVSHDLRAPLRAMSGFSQALAEDYGEQLTAEARLFLDEIGLASKKMGNLLEGILALSRVTRNEPRYETTDLSIMAEQIRGELALTAPHRHVVWDIQPGVMADGDPRMLQAVMDNLLGNAWKYTALKSPAHIRFFTEEVTGGIRYCVSDDGAGFDMAHADRLFQPFQRLHRQDEFPGLGIGLATVQRIIHRHGGIIVATAARDQGATFAFTLGGKLRHEAEKDR</sequence>
<dbReference type="Proteomes" id="UP000233293">
    <property type="component" value="Unassembled WGS sequence"/>
</dbReference>
<comment type="subcellular location">
    <subcellularLocation>
        <location evidence="2">Membrane</location>
        <topology evidence="2">Multi-pass membrane protein</topology>
    </subcellularLocation>
</comment>
<dbReference type="PROSITE" id="PS50110">
    <property type="entry name" value="RESPONSE_REGULATORY"/>
    <property type="match status" value="1"/>
</dbReference>
<dbReference type="SUPFAM" id="SSF55874">
    <property type="entry name" value="ATPase domain of HSP90 chaperone/DNA topoisomerase II/histidine kinase"/>
    <property type="match status" value="2"/>
</dbReference>
<evidence type="ECO:0000256" key="4">
    <source>
        <dbReference type="ARBA" id="ARBA00022553"/>
    </source>
</evidence>
<dbReference type="InterPro" id="IPR011006">
    <property type="entry name" value="CheY-like_superfamily"/>
</dbReference>
<dbReference type="InterPro" id="IPR000700">
    <property type="entry name" value="PAS-assoc_C"/>
</dbReference>
<dbReference type="Gene3D" id="3.30.450.20">
    <property type="entry name" value="PAS domain"/>
    <property type="match status" value="1"/>
</dbReference>
<evidence type="ECO:0000259" key="17">
    <source>
        <dbReference type="PROSITE" id="PS50110"/>
    </source>
</evidence>
<comment type="caution">
    <text evidence="20">The sequence shown here is derived from an EMBL/GenBank/DDBJ whole genome shotgun (WGS) entry which is preliminary data.</text>
</comment>
<feature type="domain" description="PAC" evidence="19">
    <location>
        <begin position="612"/>
        <end position="664"/>
    </location>
</feature>
<keyword evidence="12 15" id="KW-0472">Membrane</keyword>
<dbReference type="CDD" id="cd17574">
    <property type="entry name" value="REC_OmpR"/>
    <property type="match status" value="1"/>
</dbReference>
<organism evidence="20 21">
    <name type="scientific">Telmatospirillum siberiense</name>
    <dbReference type="NCBI Taxonomy" id="382514"/>
    <lineage>
        <taxon>Bacteria</taxon>
        <taxon>Pseudomonadati</taxon>
        <taxon>Pseudomonadota</taxon>
        <taxon>Alphaproteobacteria</taxon>
        <taxon>Rhodospirillales</taxon>
        <taxon>Rhodospirillaceae</taxon>
        <taxon>Telmatospirillum</taxon>
    </lineage>
</organism>
<dbReference type="InterPro" id="IPR036097">
    <property type="entry name" value="HisK_dim/P_sf"/>
</dbReference>
<feature type="domain" description="Response regulatory" evidence="17">
    <location>
        <begin position="415"/>
        <end position="530"/>
    </location>
</feature>
<feature type="transmembrane region" description="Helical" evidence="15">
    <location>
        <begin position="85"/>
        <end position="103"/>
    </location>
</feature>
<dbReference type="SUPFAM" id="SSF52172">
    <property type="entry name" value="CheY-like"/>
    <property type="match status" value="1"/>
</dbReference>
<evidence type="ECO:0000256" key="1">
    <source>
        <dbReference type="ARBA" id="ARBA00000085"/>
    </source>
</evidence>
<evidence type="ECO:0000256" key="2">
    <source>
        <dbReference type="ARBA" id="ARBA00004141"/>
    </source>
</evidence>
<dbReference type="InterPro" id="IPR036890">
    <property type="entry name" value="HATPase_C_sf"/>
</dbReference>
<dbReference type="InterPro" id="IPR035965">
    <property type="entry name" value="PAS-like_dom_sf"/>
</dbReference>
<keyword evidence="11" id="KW-0902">Two-component regulatory system</keyword>
<dbReference type="InterPro" id="IPR003594">
    <property type="entry name" value="HATPase_dom"/>
</dbReference>
<reference evidence="21" key="1">
    <citation type="submission" date="2017-12" db="EMBL/GenBank/DDBJ databases">
        <title>Draft genome sequence of Telmatospirillum siberiense 26-4b1T, an acidotolerant peatland alphaproteobacterium potentially involved in sulfur cycling.</title>
        <authorList>
            <person name="Hausmann B."/>
            <person name="Pjevac P."/>
            <person name="Schreck K."/>
            <person name="Herbold C.W."/>
            <person name="Daims H."/>
            <person name="Wagner M."/>
            <person name="Pester M."/>
            <person name="Loy A."/>
        </authorList>
    </citation>
    <scope>NUCLEOTIDE SEQUENCE [LARGE SCALE GENOMIC DNA]</scope>
    <source>
        <strain evidence="21">26-4b1</strain>
    </source>
</reference>
<proteinExistence type="predicted"/>
<keyword evidence="9" id="KW-0067">ATP-binding</keyword>
<gene>
    <name evidence="20" type="ORF">CWS72_05285</name>
</gene>
<evidence type="ECO:0000256" key="8">
    <source>
        <dbReference type="ARBA" id="ARBA00022777"/>
    </source>
</evidence>
<dbReference type="PANTHER" id="PTHR43547:SF2">
    <property type="entry name" value="HYBRID SIGNAL TRANSDUCTION HISTIDINE KINASE C"/>
    <property type="match status" value="1"/>
</dbReference>
<dbReference type="EMBL" id="PIUM01000004">
    <property type="protein sequence ID" value="PKU25482.1"/>
    <property type="molecule type" value="Genomic_DNA"/>
</dbReference>
<dbReference type="SUPFAM" id="SSF55785">
    <property type="entry name" value="PYP-like sensor domain (PAS domain)"/>
    <property type="match status" value="1"/>
</dbReference>
<dbReference type="SUPFAM" id="SSF47384">
    <property type="entry name" value="Homodimeric domain of signal transducing histidine kinase"/>
    <property type="match status" value="2"/>
</dbReference>
<dbReference type="Pfam" id="PF00072">
    <property type="entry name" value="Response_reg"/>
    <property type="match status" value="1"/>
</dbReference>
<dbReference type="InterPro" id="IPR001610">
    <property type="entry name" value="PAC"/>
</dbReference>
<evidence type="ECO:0000256" key="6">
    <source>
        <dbReference type="ARBA" id="ARBA00022692"/>
    </source>
</evidence>
<dbReference type="InterPro" id="IPR013767">
    <property type="entry name" value="PAS_fold"/>
</dbReference>
<evidence type="ECO:0000256" key="7">
    <source>
        <dbReference type="ARBA" id="ARBA00022741"/>
    </source>
</evidence>
<evidence type="ECO:0000256" key="10">
    <source>
        <dbReference type="ARBA" id="ARBA00022989"/>
    </source>
</evidence>
<dbReference type="Gene3D" id="3.40.50.2300">
    <property type="match status" value="1"/>
</dbReference>
<dbReference type="GO" id="GO:0000155">
    <property type="term" value="F:phosphorelay sensor kinase activity"/>
    <property type="evidence" value="ECO:0007669"/>
    <property type="project" value="InterPro"/>
</dbReference>
<dbReference type="EC" id="2.7.13.3" evidence="3"/>
<dbReference type="FunFam" id="1.10.287.130:FF:000045">
    <property type="entry name" value="Two-component system sensor histidine kinase/response regulator"/>
    <property type="match status" value="1"/>
</dbReference>
<evidence type="ECO:0000256" key="15">
    <source>
        <dbReference type="SAM" id="Phobius"/>
    </source>
</evidence>
<keyword evidence="14" id="KW-0175">Coiled coil</keyword>
<evidence type="ECO:0000256" key="12">
    <source>
        <dbReference type="ARBA" id="ARBA00023136"/>
    </source>
</evidence>
<dbReference type="GO" id="GO:0006355">
    <property type="term" value="P:regulation of DNA-templated transcription"/>
    <property type="evidence" value="ECO:0007669"/>
    <property type="project" value="InterPro"/>
</dbReference>
<dbReference type="OrthoDB" id="7301805at2"/>
<evidence type="ECO:0000313" key="20">
    <source>
        <dbReference type="EMBL" id="PKU25482.1"/>
    </source>
</evidence>
<evidence type="ECO:0000256" key="3">
    <source>
        <dbReference type="ARBA" id="ARBA00012438"/>
    </source>
</evidence>
<dbReference type="PROSITE" id="PS50113">
    <property type="entry name" value="PAC"/>
    <property type="match status" value="1"/>
</dbReference>
<dbReference type="PRINTS" id="PR00344">
    <property type="entry name" value="BCTRLSENSOR"/>
</dbReference>
<dbReference type="PROSITE" id="PS50112">
    <property type="entry name" value="PAS"/>
    <property type="match status" value="1"/>
</dbReference>
<dbReference type="GO" id="GO:0016020">
    <property type="term" value="C:membrane"/>
    <property type="evidence" value="ECO:0007669"/>
    <property type="project" value="UniProtKB-SubCell"/>
</dbReference>
<dbReference type="FunFam" id="3.30.565.10:FF:000006">
    <property type="entry name" value="Sensor histidine kinase WalK"/>
    <property type="match status" value="1"/>
</dbReference>
<dbReference type="InterPro" id="IPR005467">
    <property type="entry name" value="His_kinase_dom"/>
</dbReference>
<evidence type="ECO:0000259" key="16">
    <source>
        <dbReference type="PROSITE" id="PS50109"/>
    </source>
</evidence>
<evidence type="ECO:0000256" key="13">
    <source>
        <dbReference type="PROSITE-ProRule" id="PRU00169"/>
    </source>
</evidence>
<dbReference type="SMART" id="SM00086">
    <property type="entry name" value="PAC"/>
    <property type="match status" value="1"/>
</dbReference>
<evidence type="ECO:0000256" key="11">
    <source>
        <dbReference type="ARBA" id="ARBA00023012"/>
    </source>
</evidence>
<keyword evidence="21" id="KW-1185">Reference proteome</keyword>
<keyword evidence="4 13" id="KW-0597">Phosphoprotein</keyword>
<dbReference type="InterPro" id="IPR038318">
    <property type="entry name" value="KdpD_sf"/>
</dbReference>
<feature type="coiled-coil region" evidence="14">
    <location>
        <begin position="648"/>
        <end position="686"/>
    </location>
</feature>
<keyword evidence="6 15" id="KW-0812">Transmembrane</keyword>
<dbReference type="InterPro" id="IPR003661">
    <property type="entry name" value="HisK_dim/P_dom"/>
</dbReference>
<dbReference type="Gene3D" id="3.30.565.10">
    <property type="entry name" value="Histidine kinase-like ATPase, C-terminal domain"/>
    <property type="match status" value="2"/>
</dbReference>
<evidence type="ECO:0000256" key="9">
    <source>
        <dbReference type="ARBA" id="ARBA00022840"/>
    </source>
</evidence>
<dbReference type="SMART" id="SM00091">
    <property type="entry name" value="PAS"/>
    <property type="match status" value="1"/>
</dbReference>
<feature type="domain" description="Histidine kinase" evidence="16">
    <location>
        <begin position="693"/>
        <end position="907"/>
    </location>
</feature>
<dbReference type="CDD" id="cd00130">
    <property type="entry name" value="PAS"/>
    <property type="match status" value="1"/>
</dbReference>
<dbReference type="PANTHER" id="PTHR43547">
    <property type="entry name" value="TWO-COMPONENT HISTIDINE KINASE"/>
    <property type="match status" value="1"/>
</dbReference>
<feature type="transmembrane region" description="Helical" evidence="15">
    <location>
        <begin position="12"/>
        <end position="34"/>
    </location>
</feature>
<name>A0A2N3PYJ4_9PROT</name>
<keyword evidence="10 15" id="KW-1133">Transmembrane helix</keyword>
<dbReference type="CDD" id="cd00082">
    <property type="entry name" value="HisKA"/>
    <property type="match status" value="2"/>
</dbReference>
<feature type="modified residue" description="4-aspartylphosphate" evidence="13">
    <location>
        <position position="463"/>
    </location>
</feature>